<proteinExistence type="predicted"/>
<protein>
    <recommendedName>
        <fullName evidence="1">NADP-dependent oxidoreductase domain-containing protein</fullName>
    </recommendedName>
</protein>
<dbReference type="PROSITE" id="PS00062">
    <property type="entry name" value="ALDOKETO_REDUCTASE_2"/>
    <property type="match status" value="1"/>
</dbReference>
<dbReference type="InterPro" id="IPR018170">
    <property type="entry name" value="Aldo/ket_reductase_CS"/>
</dbReference>
<dbReference type="InterPro" id="IPR036812">
    <property type="entry name" value="NAD(P)_OxRdtase_dom_sf"/>
</dbReference>
<reference evidence="2" key="1">
    <citation type="submission" date="2025-05" db="UniProtKB">
        <authorList>
            <consortium name="EnsemblMetazoa"/>
        </authorList>
    </citation>
    <scope>IDENTIFICATION</scope>
</reference>
<dbReference type="PRINTS" id="PR00069">
    <property type="entry name" value="ALDKETRDTASE"/>
</dbReference>
<organism evidence="2 3">
    <name type="scientific">Diabrotica virgifera virgifera</name>
    <name type="common">western corn rootworm</name>
    <dbReference type="NCBI Taxonomy" id="50390"/>
    <lineage>
        <taxon>Eukaryota</taxon>
        <taxon>Metazoa</taxon>
        <taxon>Ecdysozoa</taxon>
        <taxon>Arthropoda</taxon>
        <taxon>Hexapoda</taxon>
        <taxon>Insecta</taxon>
        <taxon>Pterygota</taxon>
        <taxon>Neoptera</taxon>
        <taxon>Endopterygota</taxon>
        <taxon>Coleoptera</taxon>
        <taxon>Polyphaga</taxon>
        <taxon>Cucujiformia</taxon>
        <taxon>Chrysomeloidea</taxon>
        <taxon>Chrysomelidae</taxon>
        <taxon>Galerucinae</taxon>
        <taxon>Diabroticina</taxon>
        <taxon>Diabroticites</taxon>
        <taxon>Diabrotica</taxon>
    </lineage>
</organism>
<dbReference type="PANTHER" id="PTHR11732">
    <property type="entry name" value="ALDO/KETO REDUCTASE"/>
    <property type="match status" value="1"/>
</dbReference>
<dbReference type="Proteomes" id="UP001652700">
    <property type="component" value="Unplaced"/>
</dbReference>
<accession>A0ABM5JNX8</accession>
<dbReference type="InterPro" id="IPR020471">
    <property type="entry name" value="AKR"/>
</dbReference>
<dbReference type="RefSeq" id="XP_050499640.1">
    <property type="nucleotide sequence ID" value="XM_050643683.1"/>
</dbReference>
<sequence>MGIRDPVTREALLRVDKLTLQKAIEFCRTSEQSKNQNLKFHTERKDVDIGEVRKDRYQGHRNYNNSRSKANTNEKFKCKRCQSTHGARECPAYGKKCKKCGLLNHFAKSCRVKNIDVIDEDSSDGSADSFVGNVNKVYQNVSSQNIWDEIIEIENKRIKVKLDTGADCSDEIELEEALRAALETGYRHIDTAYFYDNEHIIGKIVNEFITEEKLTREEIFITTKLPIFGVHEDLVEEYMGKSLENLQMDYVDMYLVQFPVHMNYDDGLDNPQFVETDHISLWKKMEEQVDAGRTKAIGLSNFNINQLNRIYNEARIKPACLQIENHIYLQQRELVYYCQDRDIVVVGYSPFGCPMFNQFLSSIGRSQRDIPNLMQDPTVIAVAEKYEKTAAQILLRFQLQRDIVVIPKSVTPSRIEENFDVFDFLISEEDMEQLLALEVGEAARIVDYSVLSPKLADQLEWPWPTFSKASE</sequence>
<dbReference type="Pfam" id="PF00248">
    <property type="entry name" value="Aldo_ket_red"/>
    <property type="match status" value="1"/>
</dbReference>
<dbReference type="PROSITE" id="PS00063">
    <property type="entry name" value="ALDOKETO_REDUCTASE_3"/>
    <property type="match status" value="1"/>
</dbReference>
<evidence type="ECO:0000313" key="2">
    <source>
        <dbReference type="EnsemblMetazoa" id="XP_050499640.1"/>
    </source>
</evidence>
<name>A0ABM5JNX8_DIAVI</name>
<dbReference type="GeneID" id="114337843"/>
<evidence type="ECO:0000313" key="3">
    <source>
        <dbReference type="Proteomes" id="UP001652700"/>
    </source>
</evidence>
<dbReference type="PROSITE" id="PS00798">
    <property type="entry name" value="ALDOKETO_REDUCTASE_1"/>
    <property type="match status" value="1"/>
</dbReference>
<dbReference type="Gene3D" id="3.20.20.100">
    <property type="entry name" value="NADP-dependent oxidoreductase domain"/>
    <property type="match status" value="1"/>
</dbReference>
<dbReference type="SUPFAM" id="SSF51430">
    <property type="entry name" value="NAD(P)-linked oxidoreductase"/>
    <property type="match status" value="1"/>
</dbReference>
<dbReference type="EnsemblMetazoa" id="XM_050643683.1">
    <property type="protein sequence ID" value="XP_050499640.1"/>
    <property type="gene ID" value="LOC114337843"/>
</dbReference>
<keyword evidence="3" id="KW-1185">Reference proteome</keyword>
<evidence type="ECO:0000259" key="1">
    <source>
        <dbReference type="Pfam" id="PF00248"/>
    </source>
</evidence>
<dbReference type="Gene3D" id="4.10.60.10">
    <property type="entry name" value="Zinc finger, CCHC-type"/>
    <property type="match status" value="1"/>
</dbReference>
<dbReference type="InterPro" id="IPR023210">
    <property type="entry name" value="NADP_OxRdtase_dom"/>
</dbReference>
<feature type="domain" description="NADP-dependent oxidoreductase" evidence="1">
    <location>
        <begin position="169"/>
        <end position="435"/>
    </location>
</feature>